<proteinExistence type="predicted"/>
<name>A0A3S4IQW5_SALET</name>
<feature type="domain" description="DUF2169" evidence="1">
    <location>
        <begin position="22"/>
        <end position="300"/>
    </location>
</feature>
<reference evidence="2 3" key="1">
    <citation type="submission" date="2018-12" db="EMBL/GenBank/DDBJ databases">
        <authorList>
            <consortium name="Pathogen Informatics"/>
        </authorList>
    </citation>
    <scope>NUCLEOTIDE SEQUENCE [LARGE SCALE GENOMIC DNA]</scope>
    <source>
        <strain evidence="2 3">NCTC7406</strain>
    </source>
</reference>
<dbReference type="Proteomes" id="UP000276345">
    <property type="component" value="Chromosome"/>
</dbReference>
<protein>
    <submittedName>
        <fullName evidence="2">Pentapeptide repeat family protein</fullName>
    </submittedName>
</protein>
<gene>
    <name evidence="2" type="ORF">NCTC7406_00826</name>
</gene>
<dbReference type="InterPro" id="IPR018683">
    <property type="entry name" value="DUF2169"/>
</dbReference>
<dbReference type="AlphaFoldDB" id="A0A3S4IQW5"/>
<evidence type="ECO:0000259" key="1">
    <source>
        <dbReference type="Pfam" id="PF09937"/>
    </source>
</evidence>
<sequence length="341" mass="38138">MWQVKNQTPYAVKGSWIRNGSGEEIWTIVLKATWDILSDGVTKLSAVQPPVHSGAVFQDDGITLRYEPDTGPTKAATDIVLSGCAHSPDGKAVTMLPVGLKVGNMIRLARVYGERRWNGSEYGQPTTFTRMPLSYHNMSRGAFFSFCDSYYNPDGISVDERPETGISVLPHIEFCGEENFPGFGPQPRHWPGRLQFAGTYDADWQRNRAPLLPDDMDERYWQYAPQPLYAGGRLKGGEAVCLGNMTPPGYGHGGLLTFSLPGIIPAFRTRFYDESICDHRAVLHSVIIEPDFPRVSLVWHSALPCHHQINQLESTTVSEKRDLFVRAKTLPAKFPEWEALL</sequence>
<evidence type="ECO:0000313" key="3">
    <source>
        <dbReference type="Proteomes" id="UP000276345"/>
    </source>
</evidence>
<dbReference type="Pfam" id="PF09937">
    <property type="entry name" value="DUF2169"/>
    <property type="match status" value="1"/>
</dbReference>
<organism evidence="2 3">
    <name type="scientific">Salmonella enterica subsp. enterica serovar Sanjuan</name>
    <dbReference type="NCBI Taxonomy" id="1160765"/>
    <lineage>
        <taxon>Bacteria</taxon>
        <taxon>Pseudomonadati</taxon>
        <taxon>Pseudomonadota</taxon>
        <taxon>Gammaproteobacteria</taxon>
        <taxon>Enterobacterales</taxon>
        <taxon>Enterobacteriaceae</taxon>
        <taxon>Salmonella</taxon>
    </lineage>
</organism>
<dbReference type="EMBL" id="LR134142">
    <property type="protein sequence ID" value="VEA03362.1"/>
    <property type="molecule type" value="Genomic_DNA"/>
</dbReference>
<accession>A0A3S4IQW5</accession>
<evidence type="ECO:0000313" key="2">
    <source>
        <dbReference type="EMBL" id="VEA03362.1"/>
    </source>
</evidence>